<proteinExistence type="predicted"/>
<evidence type="ECO:0000313" key="1">
    <source>
        <dbReference type="EMBL" id="BBZ17611.1"/>
    </source>
</evidence>
<dbReference type="EMBL" id="AP022608">
    <property type="protein sequence ID" value="BBZ17611.1"/>
    <property type="molecule type" value="Genomic_DNA"/>
</dbReference>
<gene>
    <name evidence="1" type="ORF">MGAD_19460</name>
</gene>
<protein>
    <submittedName>
        <fullName evidence="1">Uncharacterized protein</fullName>
    </submittedName>
</protein>
<dbReference type="KEGG" id="mgad:MGAD_19460"/>
<dbReference type="AlphaFoldDB" id="A0A7I7WM38"/>
<sequence>MVDLGGPAAVIAPPFQGHRRVDHGMELAEHTAVDLEAGAATHARRRYSKQFSMVNVNMPVRRSPFNDRKSA</sequence>
<reference evidence="1 2" key="1">
    <citation type="journal article" date="2019" name="Emerg. Microbes Infect.">
        <title>Comprehensive subspecies identification of 175 nontuberculous mycobacteria species based on 7547 genomic profiles.</title>
        <authorList>
            <person name="Matsumoto Y."/>
            <person name="Kinjo T."/>
            <person name="Motooka D."/>
            <person name="Nabeya D."/>
            <person name="Jung N."/>
            <person name="Uechi K."/>
            <person name="Horii T."/>
            <person name="Iida T."/>
            <person name="Fujita J."/>
            <person name="Nakamura S."/>
        </authorList>
    </citation>
    <scope>NUCLEOTIDE SEQUENCE [LARGE SCALE GENOMIC DNA]</scope>
    <source>
        <strain evidence="1 2">JCM 12688</strain>
    </source>
</reference>
<dbReference type="Proteomes" id="UP000466187">
    <property type="component" value="Chromosome"/>
</dbReference>
<name>A0A7I7WM38_MYCGU</name>
<evidence type="ECO:0000313" key="2">
    <source>
        <dbReference type="Proteomes" id="UP000466187"/>
    </source>
</evidence>
<organism evidence="1 2">
    <name type="scientific">Mycolicibacterium gadium</name>
    <name type="common">Mycobacterium gadium</name>
    <dbReference type="NCBI Taxonomy" id="1794"/>
    <lineage>
        <taxon>Bacteria</taxon>
        <taxon>Bacillati</taxon>
        <taxon>Actinomycetota</taxon>
        <taxon>Actinomycetes</taxon>
        <taxon>Mycobacteriales</taxon>
        <taxon>Mycobacteriaceae</taxon>
        <taxon>Mycolicibacterium</taxon>
    </lineage>
</organism>
<accession>A0A7I7WM38</accession>